<evidence type="ECO:0000256" key="2">
    <source>
        <dbReference type="SAM" id="SignalP"/>
    </source>
</evidence>
<organism evidence="3 4">
    <name type="scientific">Clunio marinus</name>
    <dbReference type="NCBI Taxonomy" id="568069"/>
    <lineage>
        <taxon>Eukaryota</taxon>
        <taxon>Metazoa</taxon>
        <taxon>Ecdysozoa</taxon>
        <taxon>Arthropoda</taxon>
        <taxon>Hexapoda</taxon>
        <taxon>Insecta</taxon>
        <taxon>Pterygota</taxon>
        <taxon>Neoptera</taxon>
        <taxon>Endopterygota</taxon>
        <taxon>Diptera</taxon>
        <taxon>Nematocera</taxon>
        <taxon>Chironomoidea</taxon>
        <taxon>Chironomidae</taxon>
        <taxon>Clunio</taxon>
    </lineage>
</organism>
<feature type="compositionally biased region" description="Basic and acidic residues" evidence="1">
    <location>
        <begin position="106"/>
        <end position="115"/>
    </location>
</feature>
<accession>A0A1J1HVS2</accession>
<dbReference type="OrthoDB" id="7443691at2759"/>
<evidence type="ECO:0000313" key="3">
    <source>
        <dbReference type="EMBL" id="CRK91650.1"/>
    </source>
</evidence>
<feature type="region of interest" description="Disordered" evidence="1">
    <location>
        <begin position="93"/>
        <end position="137"/>
    </location>
</feature>
<proteinExistence type="predicted"/>
<feature type="compositionally biased region" description="Basic and acidic residues" evidence="1">
    <location>
        <begin position="203"/>
        <end position="213"/>
    </location>
</feature>
<feature type="chain" id="PRO_5011977986" evidence="2">
    <location>
        <begin position="19"/>
        <end position="252"/>
    </location>
</feature>
<sequence>MLIKVFVILTVSIALTKSAKLLRTPKVYNAIITTDENLTPSRAFPLIQPVIQPTIPVLSPFYPANVFEPFHPNNVVSERREFKVTEPEELKSLEAEKAVEKSSNNEAHKTEETRSNSENVAQTEEKPTEKSPIPLNQYGFPPSLIPLQKFPTYPYSYPFVYDSYGNFQTVQQFPVLPPNFYPQQEHQLPPFEQPMFQVGARKLDEEERDEKPANENSLPSATINHAIKNHGNKNSEIPDVEIPPIPFSTRKN</sequence>
<protein>
    <submittedName>
        <fullName evidence="3">CLUMA_CG005300, isoform A</fullName>
    </submittedName>
</protein>
<reference evidence="3 4" key="1">
    <citation type="submission" date="2015-04" db="EMBL/GenBank/DDBJ databases">
        <authorList>
            <person name="Syromyatnikov M.Y."/>
            <person name="Popov V.N."/>
        </authorList>
    </citation>
    <scope>NUCLEOTIDE SEQUENCE [LARGE SCALE GENOMIC DNA]</scope>
</reference>
<keyword evidence="2" id="KW-0732">Signal</keyword>
<feature type="signal peptide" evidence="2">
    <location>
        <begin position="1"/>
        <end position="18"/>
    </location>
</feature>
<name>A0A1J1HVS2_9DIPT</name>
<evidence type="ECO:0000256" key="1">
    <source>
        <dbReference type="SAM" id="MobiDB-lite"/>
    </source>
</evidence>
<keyword evidence="4" id="KW-1185">Reference proteome</keyword>
<dbReference type="Proteomes" id="UP000183832">
    <property type="component" value="Unassembled WGS sequence"/>
</dbReference>
<feature type="compositionally biased region" description="Polar residues" evidence="1">
    <location>
        <begin position="214"/>
        <end position="223"/>
    </location>
</feature>
<feature type="region of interest" description="Disordered" evidence="1">
    <location>
        <begin position="203"/>
        <end position="252"/>
    </location>
</feature>
<dbReference type="EMBL" id="CVRI01000021">
    <property type="protein sequence ID" value="CRK91650.1"/>
    <property type="molecule type" value="Genomic_DNA"/>
</dbReference>
<gene>
    <name evidence="3" type="ORF">CLUMA_CG005300</name>
</gene>
<evidence type="ECO:0000313" key="4">
    <source>
        <dbReference type="Proteomes" id="UP000183832"/>
    </source>
</evidence>
<dbReference type="AlphaFoldDB" id="A0A1J1HVS2"/>